<proteinExistence type="predicted"/>
<keyword evidence="3" id="KW-1185">Reference proteome</keyword>
<dbReference type="KEGG" id="tva:4765219"/>
<evidence type="ECO:0000313" key="2">
    <source>
        <dbReference type="EMBL" id="EAY07331.1"/>
    </source>
</evidence>
<reference evidence="2" key="2">
    <citation type="journal article" date="2007" name="Science">
        <title>Draft genome sequence of the sexually transmitted pathogen Trichomonas vaginalis.</title>
        <authorList>
            <person name="Carlton J.M."/>
            <person name="Hirt R.P."/>
            <person name="Silva J.C."/>
            <person name="Delcher A.L."/>
            <person name="Schatz M."/>
            <person name="Zhao Q."/>
            <person name="Wortman J.R."/>
            <person name="Bidwell S.L."/>
            <person name="Alsmark U.C.M."/>
            <person name="Besteiro S."/>
            <person name="Sicheritz-Ponten T."/>
            <person name="Noel C.J."/>
            <person name="Dacks J.B."/>
            <person name="Foster P.G."/>
            <person name="Simillion C."/>
            <person name="Van de Peer Y."/>
            <person name="Miranda-Saavedra D."/>
            <person name="Barton G.J."/>
            <person name="Westrop G.D."/>
            <person name="Mueller S."/>
            <person name="Dessi D."/>
            <person name="Fiori P.L."/>
            <person name="Ren Q."/>
            <person name="Paulsen I."/>
            <person name="Zhang H."/>
            <person name="Bastida-Corcuera F.D."/>
            <person name="Simoes-Barbosa A."/>
            <person name="Brown M.T."/>
            <person name="Hayes R.D."/>
            <person name="Mukherjee M."/>
            <person name="Okumura C.Y."/>
            <person name="Schneider R."/>
            <person name="Smith A.J."/>
            <person name="Vanacova S."/>
            <person name="Villalvazo M."/>
            <person name="Haas B.J."/>
            <person name="Pertea M."/>
            <person name="Feldblyum T.V."/>
            <person name="Utterback T.R."/>
            <person name="Shu C.L."/>
            <person name="Osoegawa K."/>
            <person name="de Jong P.J."/>
            <person name="Hrdy I."/>
            <person name="Horvathova L."/>
            <person name="Zubacova Z."/>
            <person name="Dolezal P."/>
            <person name="Malik S.B."/>
            <person name="Logsdon J.M. Jr."/>
            <person name="Henze K."/>
            <person name="Gupta A."/>
            <person name="Wang C.C."/>
            <person name="Dunne R.L."/>
            <person name="Upcroft J.A."/>
            <person name="Upcroft P."/>
            <person name="White O."/>
            <person name="Salzberg S.L."/>
            <person name="Tang P."/>
            <person name="Chiu C.-H."/>
            <person name="Lee Y.-S."/>
            <person name="Embley T.M."/>
            <person name="Coombs G.H."/>
            <person name="Mottram J.C."/>
            <person name="Tachezy J."/>
            <person name="Fraser-Liggett C.M."/>
            <person name="Johnson P.J."/>
        </authorList>
    </citation>
    <scope>NUCLEOTIDE SEQUENCE [LARGE SCALE GENOMIC DNA]</scope>
    <source>
        <strain evidence="2">G3</strain>
    </source>
</reference>
<accession>A2EJ28</accession>
<dbReference type="Proteomes" id="UP000001542">
    <property type="component" value="Unassembled WGS sequence"/>
</dbReference>
<dbReference type="VEuPathDB" id="TrichDB:TVAG_139610"/>
<protein>
    <submittedName>
        <fullName evidence="2">Uncharacterized protein</fullName>
    </submittedName>
</protein>
<evidence type="ECO:0000256" key="1">
    <source>
        <dbReference type="SAM" id="MobiDB-lite"/>
    </source>
</evidence>
<organism evidence="2 3">
    <name type="scientific">Trichomonas vaginalis (strain ATCC PRA-98 / G3)</name>
    <dbReference type="NCBI Taxonomy" id="412133"/>
    <lineage>
        <taxon>Eukaryota</taxon>
        <taxon>Metamonada</taxon>
        <taxon>Parabasalia</taxon>
        <taxon>Trichomonadida</taxon>
        <taxon>Trichomonadidae</taxon>
        <taxon>Trichomonas</taxon>
    </lineage>
</organism>
<dbReference type="EMBL" id="DS113402">
    <property type="protein sequence ID" value="EAY07331.1"/>
    <property type="molecule type" value="Genomic_DNA"/>
</dbReference>
<evidence type="ECO:0000313" key="3">
    <source>
        <dbReference type="Proteomes" id="UP000001542"/>
    </source>
</evidence>
<reference evidence="2" key="1">
    <citation type="submission" date="2006-10" db="EMBL/GenBank/DDBJ databases">
        <authorList>
            <person name="Amadeo P."/>
            <person name="Zhao Q."/>
            <person name="Wortman J."/>
            <person name="Fraser-Liggett C."/>
            <person name="Carlton J."/>
        </authorList>
    </citation>
    <scope>NUCLEOTIDE SEQUENCE</scope>
    <source>
        <strain evidence="2">G3</strain>
    </source>
</reference>
<dbReference type="AlphaFoldDB" id="A2EJ28"/>
<dbReference type="RefSeq" id="XP_001319554.1">
    <property type="nucleotide sequence ID" value="XM_001319519.1"/>
</dbReference>
<sequence>MFWIFASKSASSDLSNCTEIKFGAFNLPSNYNNFTIQQNELICIQGDYIFSSDKKFKARTLLKGGLGAKSKITDWIENPVAVAGTCHTDARSGLCTEPFTEIMCLEDVCDFNAIWIPRKPTNYSVKGSFNGVEGWDTTHLVAVTISTKTQGEMKLYTYQSIENHTDGHMTGIAFSHIGFIVQDGKPTAKDKPSSKVKSSSYGDGANDISVGPDPVSAIDNDDKYCEIEYSKGGPGKYKLYLQEFQFTLNPEGGLYTKDSPSYEFTTYKAPFHAYCVGCMPCCVLSKADKDAEPEV</sequence>
<gene>
    <name evidence="2" type="ORF">TVAG_139610</name>
</gene>
<dbReference type="VEuPathDB" id="TrichDB:TVAGG3_0609760"/>
<feature type="region of interest" description="Disordered" evidence="1">
    <location>
        <begin position="185"/>
        <end position="213"/>
    </location>
</feature>
<name>A2EJ28_TRIV3</name>
<dbReference type="InParanoid" id="A2EJ28"/>